<comment type="caution">
    <text evidence="2">The sequence shown here is derived from an EMBL/GenBank/DDBJ whole genome shotgun (WGS) entry which is preliminary data.</text>
</comment>
<evidence type="ECO:0000313" key="3">
    <source>
        <dbReference type="Proteomes" id="UP000540989"/>
    </source>
</evidence>
<feature type="chain" id="PRO_5031366841" description="Glc operon protein GlcG" evidence="1">
    <location>
        <begin position="25"/>
        <end position="185"/>
    </location>
</feature>
<evidence type="ECO:0008006" key="4">
    <source>
        <dbReference type="Google" id="ProtNLM"/>
    </source>
</evidence>
<evidence type="ECO:0000313" key="2">
    <source>
        <dbReference type="EMBL" id="MBB5059794.1"/>
    </source>
</evidence>
<reference evidence="2 3" key="1">
    <citation type="submission" date="2020-08" db="EMBL/GenBank/DDBJ databases">
        <title>Genomic Encyclopedia of Type Strains, Phase IV (KMG-V): Genome sequencing to study the core and pangenomes of soil and plant-associated prokaryotes.</title>
        <authorList>
            <person name="Whitman W."/>
        </authorList>
    </citation>
    <scope>NUCLEOTIDE SEQUENCE [LARGE SCALE GENOMIC DNA]</scope>
    <source>
        <strain evidence="2 3">M8UP14</strain>
    </source>
</reference>
<organism evidence="2 3">
    <name type="scientific">Granulicella aggregans</name>
    <dbReference type="NCBI Taxonomy" id="474949"/>
    <lineage>
        <taxon>Bacteria</taxon>
        <taxon>Pseudomonadati</taxon>
        <taxon>Acidobacteriota</taxon>
        <taxon>Terriglobia</taxon>
        <taxon>Terriglobales</taxon>
        <taxon>Acidobacteriaceae</taxon>
        <taxon>Granulicella</taxon>
    </lineage>
</organism>
<evidence type="ECO:0000256" key="1">
    <source>
        <dbReference type="SAM" id="SignalP"/>
    </source>
</evidence>
<protein>
    <recommendedName>
        <fullName evidence="4">Glc operon protein GlcG</fullName>
    </recommendedName>
</protein>
<name>A0A7W8E5Y7_9BACT</name>
<dbReference type="RefSeq" id="WP_184221641.1">
    <property type="nucleotide sequence ID" value="NZ_JACHIP010000007.1"/>
</dbReference>
<keyword evidence="1" id="KW-0732">Signal</keyword>
<gene>
    <name evidence="2" type="ORF">HDF16_004523</name>
</gene>
<dbReference type="AlphaFoldDB" id="A0A7W8E5Y7"/>
<proteinExistence type="predicted"/>
<feature type="signal peptide" evidence="1">
    <location>
        <begin position="1"/>
        <end position="24"/>
    </location>
</feature>
<dbReference type="EMBL" id="JACHIP010000007">
    <property type="protein sequence ID" value="MBB5059794.1"/>
    <property type="molecule type" value="Genomic_DNA"/>
</dbReference>
<dbReference type="Proteomes" id="UP000540989">
    <property type="component" value="Unassembled WGS sequence"/>
</dbReference>
<sequence length="185" mass="19098">MSSKFSYLLLILCAFGISPILSSAQSPSSAVVAAPRASAADLRVTSASFDASAGAALQSMKARAEELKIGGAAVVAYFDGDKIESWSSKMLVVGRMKDEPTATDKGSNLLAIVYAKAAEMADTLKDSGSKVRPPMTGEFGWEGGVIVRVKTGYIIAAFSGGKSEDDVAVSRVGAAKIVGDLRGAR</sequence>
<keyword evidence="3" id="KW-1185">Reference proteome</keyword>
<accession>A0A7W8E5Y7</accession>